<sequence>MSLDNAWDKCQRCMHIIERCVCSKGVQWWVCEMHQYKSLVGEKCPECEALTHDPKPKAAPESRYADGNPKSAQGAKKHDLMYLPLPARIAVNQALEDGAKKYGKANWRETGVSASVYLNAAARHMDQYNEGQELASDSLVHNLGHAMACLAIIIDAAANGKLIDDRPFPCVDTDALLLRIKHDAH</sequence>
<evidence type="ECO:0000259" key="2">
    <source>
        <dbReference type="Pfam" id="PF18909"/>
    </source>
</evidence>
<evidence type="ECO:0000256" key="1">
    <source>
        <dbReference type="SAM" id="MobiDB-lite"/>
    </source>
</evidence>
<reference evidence="3" key="1">
    <citation type="submission" date="2021-11" db="EMBL/GenBank/DDBJ databases">
        <title>Complete genome sequence of Pseudomonas phage Eisa9.</title>
        <authorList>
            <person name="Korniienko N."/>
            <person name="Kharina A."/>
            <person name="Zrelovs N."/>
            <person name="Jindrichova B."/>
            <person name="Moravec T."/>
            <person name="Budzanivska I."/>
            <person name="Burketova L."/>
            <person name="Kalachova T."/>
        </authorList>
    </citation>
    <scope>NUCLEOTIDE SEQUENCE</scope>
</reference>
<accession>A0AAE9C8Z2</accession>
<keyword evidence="4" id="KW-1185">Reference proteome</keyword>
<evidence type="ECO:0000313" key="3">
    <source>
        <dbReference type="EMBL" id="UGL61128.1"/>
    </source>
</evidence>
<protein>
    <submittedName>
        <fullName evidence="3">DUF5664 domain-containing protein</fullName>
    </submittedName>
</protein>
<evidence type="ECO:0000313" key="4">
    <source>
        <dbReference type="Proteomes" id="UP000828016"/>
    </source>
</evidence>
<feature type="compositionally biased region" description="Basic and acidic residues" evidence="1">
    <location>
        <begin position="51"/>
        <end position="64"/>
    </location>
</feature>
<dbReference type="Proteomes" id="UP000828016">
    <property type="component" value="Segment"/>
</dbReference>
<dbReference type="InterPro" id="IPR044038">
    <property type="entry name" value="dATP/dGTP_diPOhydrolase_N"/>
</dbReference>
<dbReference type="Pfam" id="PF18909">
    <property type="entry name" value="dGTP_diPhyd_N"/>
    <property type="match status" value="1"/>
</dbReference>
<proteinExistence type="predicted"/>
<feature type="domain" description="dATP/dGTP diphosphohydrolase N-terminal" evidence="2">
    <location>
        <begin position="68"/>
        <end position="166"/>
    </location>
</feature>
<dbReference type="EMBL" id="OL581612">
    <property type="protein sequence ID" value="UGL61128.1"/>
    <property type="molecule type" value="Genomic_DNA"/>
</dbReference>
<organism evidence="3 4">
    <name type="scientific">Pseudomonas phage Eisa9</name>
    <dbReference type="NCBI Taxonomy" id="2900148"/>
    <lineage>
        <taxon>Viruses</taxon>
        <taxon>Duplodnaviria</taxon>
        <taxon>Heunggongvirae</taxon>
        <taxon>Uroviricota</taxon>
        <taxon>Caudoviricetes</taxon>
        <taxon>Autographivirales</taxon>
        <taxon>Autonotataviridae</taxon>
        <taxon>Pollyceevirus</taxon>
        <taxon>Pollyceevirus Eisa9</taxon>
    </lineage>
</organism>
<feature type="region of interest" description="Disordered" evidence="1">
    <location>
        <begin position="51"/>
        <end position="75"/>
    </location>
</feature>
<name>A0AAE9C8Z2_9CAUD</name>